<dbReference type="EMBL" id="JBHSDU010000003">
    <property type="protein sequence ID" value="MFC4311279.1"/>
    <property type="molecule type" value="Genomic_DNA"/>
</dbReference>
<dbReference type="RefSeq" id="WP_380599477.1">
    <property type="nucleotide sequence ID" value="NZ_JBHSDU010000003.1"/>
</dbReference>
<dbReference type="GO" id="GO:0005524">
    <property type="term" value="F:ATP binding"/>
    <property type="evidence" value="ECO:0007669"/>
    <property type="project" value="UniProtKB-KW"/>
</dbReference>
<dbReference type="InterPro" id="IPR036097">
    <property type="entry name" value="HisK_dim/P_sf"/>
</dbReference>
<dbReference type="PRINTS" id="PR00344">
    <property type="entry name" value="BCTRLSENSOR"/>
</dbReference>
<keyword evidence="4" id="KW-0418">Kinase</keyword>
<evidence type="ECO:0000313" key="6">
    <source>
        <dbReference type="EMBL" id="MFC4311279.1"/>
    </source>
</evidence>
<dbReference type="Gene3D" id="3.30.565.10">
    <property type="entry name" value="Histidine kinase-like ATPase, C-terminal domain"/>
    <property type="match status" value="1"/>
</dbReference>
<dbReference type="PANTHER" id="PTHR42878:SF15">
    <property type="entry name" value="BACTERIOPHYTOCHROME"/>
    <property type="match status" value="1"/>
</dbReference>
<dbReference type="PANTHER" id="PTHR42878">
    <property type="entry name" value="TWO-COMPONENT HISTIDINE KINASE"/>
    <property type="match status" value="1"/>
</dbReference>
<dbReference type="InterPro" id="IPR050351">
    <property type="entry name" value="BphY/WalK/GraS-like"/>
</dbReference>
<evidence type="ECO:0000256" key="2">
    <source>
        <dbReference type="ARBA" id="ARBA00012438"/>
    </source>
</evidence>
<evidence type="ECO:0000256" key="4">
    <source>
        <dbReference type="ARBA" id="ARBA00022777"/>
    </source>
</evidence>
<comment type="caution">
    <text evidence="6">The sequence shown here is derived from an EMBL/GenBank/DDBJ whole genome shotgun (WGS) entry which is preliminary data.</text>
</comment>
<protein>
    <recommendedName>
        <fullName evidence="2">histidine kinase</fullName>
        <ecNumber evidence="2">2.7.13.3</ecNumber>
    </recommendedName>
</protein>
<dbReference type="Proteomes" id="UP001595904">
    <property type="component" value="Unassembled WGS sequence"/>
</dbReference>
<accession>A0ABV8SXV7</accession>
<dbReference type="InterPro" id="IPR036890">
    <property type="entry name" value="HATPase_C_sf"/>
</dbReference>
<keyword evidence="6" id="KW-0067">ATP-binding</keyword>
<comment type="catalytic activity">
    <reaction evidence="1">
        <text>ATP + protein L-histidine = ADP + protein N-phospho-L-histidine.</text>
        <dbReference type="EC" id="2.7.13.3"/>
    </reaction>
</comment>
<dbReference type="Gene3D" id="3.30.450.20">
    <property type="entry name" value="PAS domain"/>
    <property type="match status" value="1"/>
</dbReference>
<evidence type="ECO:0000256" key="1">
    <source>
        <dbReference type="ARBA" id="ARBA00000085"/>
    </source>
</evidence>
<gene>
    <name evidence="6" type="ORF">ACFPN2_19430</name>
</gene>
<proteinExistence type="predicted"/>
<organism evidence="6 7">
    <name type="scientific">Steroidobacter flavus</name>
    <dbReference type="NCBI Taxonomy" id="1842136"/>
    <lineage>
        <taxon>Bacteria</taxon>
        <taxon>Pseudomonadati</taxon>
        <taxon>Pseudomonadota</taxon>
        <taxon>Gammaproteobacteria</taxon>
        <taxon>Steroidobacterales</taxon>
        <taxon>Steroidobacteraceae</taxon>
        <taxon>Steroidobacter</taxon>
    </lineage>
</organism>
<sequence length="391" mass="42970">MKRQEDRAGASPSLPGGAMGEAIKAKDWTGHALGTIEKWPLSLRTALGICLGFPAPSCIVWGERRSQLYNDAYSQVSGIGHAENLGVDFAHTWVHAWSAMHACFERAVRGESVRLENQQVTFERDGGSEAVAVTFSFVPVADDSGGIGGVLVTLLEPSSAELREDLRRSKAALEQHGHVISHDFRAPLRMLEQMSKILVTDHAEHLPPRAASLLNHVASGAAKLASRAEVLTRFDMLNEQPLHRQQVDVAAIAGKIVAELRAATPDRQIEVVVEELPEAHADFESLRLVWHNLLANAFKFTRHVAQPRIAVSGKRQGHHIVYSIKDNGVGFDPKYARRLFGLFQRMHTEDEFEGLGMGLATAKRLVERHGGTIWAEAEKGQGAEFRFTLPA</sequence>
<keyword evidence="6" id="KW-0547">Nucleotide-binding</keyword>
<dbReference type="SUPFAM" id="SSF55785">
    <property type="entry name" value="PYP-like sensor domain (PAS domain)"/>
    <property type="match status" value="1"/>
</dbReference>
<dbReference type="InterPro" id="IPR004358">
    <property type="entry name" value="Sig_transdc_His_kin-like_C"/>
</dbReference>
<dbReference type="PROSITE" id="PS50109">
    <property type="entry name" value="HIS_KIN"/>
    <property type="match status" value="1"/>
</dbReference>
<evidence type="ECO:0000313" key="7">
    <source>
        <dbReference type="Proteomes" id="UP001595904"/>
    </source>
</evidence>
<feature type="domain" description="Histidine kinase" evidence="5">
    <location>
        <begin position="179"/>
        <end position="391"/>
    </location>
</feature>
<keyword evidence="7" id="KW-1185">Reference proteome</keyword>
<dbReference type="EC" id="2.7.13.3" evidence="2"/>
<dbReference type="InterPro" id="IPR035965">
    <property type="entry name" value="PAS-like_dom_sf"/>
</dbReference>
<dbReference type="InterPro" id="IPR005467">
    <property type="entry name" value="His_kinase_dom"/>
</dbReference>
<name>A0ABV8SXV7_9GAMM</name>
<keyword evidence="3" id="KW-0808">Transferase</keyword>
<evidence type="ECO:0000256" key="3">
    <source>
        <dbReference type="ARBA" id="ARBA00022679"/>
    </source>
</evidence>
<reference evidence="7" key="1">
    <citation type="journal article" date="2019" name="Int. J. Syst. Evol. Microbiol.">
        <title>The Global Catalogue of Microorganisms (GCM) 10K type strain sequencing project: providing services to taxonomists for standard genome sequencing and annotation.</title>
        <authorList>
            <consortium name="The Broad Institute Genomics Platform"/>
            <consortium name="The Broad Institute Genome Sequencing Center for Infectious Disease"/>
            <person name="Wu L."/>
            <person name="Ma J."/>
        </authorList>
    </citation>
    <scope>NUCLEOTIDE SEQUENCE [LARGE SCALE GENOMIC DNA]</scope>
    <source>
        <strain evidence="7">CGMCC 1.10759</strain>
    </source>
</reference>
<dbReference type="SUPFAM" id="SSF47384">
    <property type="entry name" value="Homodimeric domain of signal transducing histidine kinase"/>
    <property type="match status" value="1"/>
</dbReference>
<dbReference type="SMART" id="SM00387">
    <property type="entry name" value="HATPase_c"/>
    <property type="match status" value="1"/>
</dbReference>
<dbReference type="InterPro" id="IPR003594">
    <property type="entry name" value="HATPase_dom"/>
</dbReference>
<evidence type="ECO:0000259" key="5">
    <source>
        <dbReference type="PROSITE" id="PS50109"/>
    </source>
</evidence>
<dbReference type="SUPFAM" id="SSF55874">
    <property type="entry name" value="ATPase domain of HSP90 chaperone/DNA topoisomerase II/histidine kinase"/>
    <property type="match status" value="1"/>
</dbReference>
<dbReference type="Pfam" id="PF02518">
    <property type="entry name" value="HATPase_c"/>
    <property type="match status" value="1"/>
</dbReference>